<dbReference type="InParanoid" id="A0A251UNL6"/>
<dbReference type="Proteomes" id="UP000215914">
    <property type="component" value="Chromosome 5"/>
</dbReference>
<dbReference type="AlphaFoldDB" id="A0A251UNL6"/>
<evidence type="ECO:0000313" key="4">
    <source>
        <dbReference type="Proteomes" id="UP000215914"/>
    </source>
</evidence>
<accession>A0A251UNL6</accession>
<evidence type="ECO:0000313" key="3">
    <source>
        <dbReference type="EMBL" id="OTG24649.1"/>
    </source>
</evidence>
<dbReference type="Gramene" id="mRNA:HanXRQr2_Chr05g0209621">
    <property type="protein sequence ID" value="CDS:HanXRQr2_Chr05g0209621.1"/>
    <property type="gene ID" value="HanXRQr2_Chr05g0209621"/>
</dbReference>
<reference evidence="2" key="3">
    <citation type="submission" date="2020-06" db="EMBL/GenBank/DDBJ databases">
        <title>Helianthus annuus Genome sequencing and assembly Release 2.</title>
        <authorList>
            <person name="Gouzy J."/>
            <person name="Langlade N."/>
            <person name="Munos S."/>
        </authorList>
    </citation>
    <scope>NUCLEOTIDE SEQUENCE</scope>
    <source>
        <tissue evidence="2">Leaves</tissue>
    </source>
</reference>
<feature type="region of interest" description="Disordered" evidence="1">
    <location>
        <begin position="1"/>
        <end position="80"/>
    </location>
</feature>
<reference evidence="3" key="2">
    <citation type="submission" date="2017-02" db="EMBL/GenBank/DDBJ databases">
        <title>Sunflower complete genome.</title>
        <authorList>
            <person name="Langlade N."/>
            <person name="Munos S."/>
        </authorList>
    </citation>
    <scope>NUCLEOTIDE SEQUENCE [LARGE SCALE GENOMIC DNA]</scope>
    <source>
        <tissue evidence="3">Leaves</tissue>
    </source>
</reference>
<proteinExistence type="predicted"/>
<dbReference type="EMBL" id="MNCJ02000320">
    <property type="protein sequence ID" value="KAF5805460.1"/>
    <property type="molecule type" value="Genomic_DNA"/>
</dbReference>
<organism evidence="3 4">
    <name type="scientific">Helianthus annuus</name>
    <name type="common">Common sunflower</name>
    <dbReference type="NCBI Taxonomy" id="4232"/>
    <lineage>
        <taxon>Eukaryota</taxon>
        <taxon>Viridiplantae</taxon>
        <taxon>Streptophyta</taxon>
        <taxon>Embryophyta</taxon>
        <taxon>Tracheophyta</taxon>
        <taxon>Spermatophyta</taxon>
        <taxon>Magnoliopsida</taxon>
        <taxon>eudicotyledons</taxon>
        <taxon>Gunneridae</taxon>
        <taxon>Pentapetalae</taxon>
        <taxon>asterids</taxon>
        <taxon>campanulids</taxon>
        <taxon>Asterales</taxon>
        <taxon>Asteraceae</taxon>
        <taxon>Asteroideae</taxon>
        <taxon>Heliantheae alliance</taxon>
        <taxon>Heliantheae</taxon>
        <taxon>Helianthus</taxon>
    </lineage>
</organism>
<evidence type="ECO:0000256" key="1">
    <source>
        <dbReference type="SAM" id="MobiDB-lite"/>
    </source>
</evidence>
<reference evidence="2 4" key="1">
    <citation type="journal article" date="2017" name="Nature">
        <title>The sunflower genome provides insights into oil metabolism, flowering and Asterid evolution.</title>
        <authorList>
            <person name="Badouin H."/>
            <person name="Gouzy J."/>
            <person name="Grassa C.J."/>
            <person name="Murat F."/>
            <person name="Staton S.E."/>
            <person name="Cottret L."/>
            <person name="Lelandais-Briere C."/>
            <person name="Owens G.L."/>
            <person name="Carrere S."/>
            <person name="Mayjonade B."/>
            <person name="Legrand L."/>
            <person name="Gill N."/>
            <person name="Kane N.C."/>
            <person name="Bowers J.E."/>
            <person name="Hubner S."/>
            <person name="Bellec A."/>
            <person name="Berard A."/>
            <person name="Berges H."/>
            <person name="Blanchet N."/>
            <person name="Boniface M.C."/>
            <person name="Brunel D."/>
            <person name="Catrice O."/>
            <person name="Chaidir N."/>
            <person name="Claudel C."/>
            <person name="Donnadieu C."/>
            <person name="Faraut T."/>
            <person name="Fievet G."/>
            <person name="Helmstetter N."/>
            <person name="King M."/>
            <person name="Knapp S.J."/>
            <person name="Lai Z."/>
            <person name="Le Paslier M.C."/>
            <person name="Lippi Y."/>
            <person name="Lorenzon L."/>
            <person name="Mandel J.R."/>
            <person name="Marage G."/>
            <person name="Marchand G."/>
            <person name="Marquand E."/>
            <person name="Bret-Mestries E."/>
            <person name="Morien E."/>
            <person name="Nambeesan S."/>
            <person name="Nguyen T."/>
            <person name="Pegot-Espagnet P."/>
            <person name="Pouilly N."/>
            <person name="Raftis F."/>
            <person name="Sallet E."/>
            <person name="Schiex T."/>
            <person name="Thomas J."/>
            <person name="Vandecasteele C."/>
            <person name="Vares D."/>
            <person name="Vear F."/>
            <person name="Vautrin S."/>
            <person name="Crespi M."/>
            <person name="Mangin B."/>
            <person name="Burke J.M."/>
            <person name="Salse J."/>
            <person name="Munos S."/>
            <person name="Vincourt P."/>
            <person name="Rieseberg L.H."/>
            <person name="Langlade N.B."/>
        </authorList>
    </citation>
    <scope>NUCLEOTIDE SEQUENCE [LARGE SCALE GENOMIC DNA]</scope>
    <source>
        <strain evidence="4">cv. SF193</strain>
        <tissue evidence="2">Leaves</tissue>
    </source>
</reference>
<sequence length="80" mass="9050">MRLHHSQPPPGRLCTSDKPQGADDNSVADHHTSVAAATSETEERDRERVQRERWMDGEPVMAPPLTASEIEDFDGDRRRL</sequence>
<dbReference type="EMBL" id="CM007894">
    <property type="protein sequence ID" value="OTG24649.1"/>
    <property type="molecule type" value="Genomic_DNA"/>
</dbReference>
<feature type="compositionally biased region" description="Basic and acidic residues" evidence="1">
    <location>
        <begin position="41"/>
        <end position="56"/>
    </location>
</feature>
<name>A0A251UNL6_HELAN</name>
<keyword evidence="4" id="KW-1185">Reference proteome</keyword>
<protein>
    <submittedName>
        <fullName evidence="3">Uncharacterized protein</fullName>
    </submittedName>
</protein>
<evidence type="ECO:0000313" key="2">
    <source>
        <dbReference type="EMBL" id="KAF5805460.1"/>
    </source>
</evidence>
<gene>
    <name evidence="3" type="ORF">HannXRQ_Chr05g0139031</name>
    <name evidence="2" type="ORF">HanXRQr2_Chr05g0209621</name>
</gene>